<proteinExistence type="predicted"/>
<reference evidence="2 3" key="1">
    <citation type="submission" date="2019-11" db="EMBL/GenBank/DDBJ databases">
        <title>Whole genome sequence of Oryza granulata.</title>
        <authorList>
            <person name="Li W."/>
        </authorList>
    </citation>
    <scope>NUCLEOTIDE SEQUENCE [LARGE SCALE GENOMIC DNA]</scope>
    <source>
        <strain evidence="3">cv. Menghai</strain>
        <tissue evidence="2">Leaf</tissue>
    </source>
</reference>
<protein>
    <submittedName>
        <fullName evidence="2">Uncharacterized protein</fullName>
    </submittedName>
</protein>
<evidence type="ECO:0000256" key="1">
    <source>
        <dbReference type="SAM" id="MobiDB-lite"/>
    </source>
</evidence>
<dbReference type="AlphaFoldDB" id="A0A6G1CNN9"/>
<sequence length="61" mass="6796">MAPRKKFLPRRKISRPSAVSNHATPPPDRIGLLAINPPPKPRQTLLPAPPVPSFSRHHHGR</sequence>
<evidence type="ECO:0000313" key="2">
    <source>
        <dbReference type="EMBL" id="KAF0901697.1"/>
    </source>
</evidence>
<dbReference type="Proteomes" id="UP000479710">
    <property type="component" value="Unassembled WGS sequence"/>
</dbReference>
<accession>A0A6G1CNN9</accession>
<dbReference type="EMBL" id="SPHZ02000008">
    <property type="protein sequence ID" value="KAF0901697.1"/>
    <property type="molecule type" value="Genomic_DNA"/>
</dbReference>
<evidence type="ECO:0000313" key="3">
    <source>
        <dbReference type="Proteomes" id="UP000479710"/>
    </source>
</evidence>
<feature type="compositionally biased region" description="Basic residues" evidence="1">
    <location>
        <begin position="1"/>
        <end position="14"/>
    </location>
</feature>
<feature type="region of interest" description="Disordered" evidence="1">
    <location>
        <begin position="1"/>
        <end position="61"/>
    </location>
</feature>
<feature type="compositionally biased region" description="Pro residues" evidence="1">
    <location>
        <begin position="36"/>
        <end position="52"/>
    </location>
</feature>
<organism evidence="2 3">
    <name type="scientific">Oryza meyeriana var. granulata</name>
    <dbReference type="NCBI Taxonomy" id="110450"/>
    <lineage>
        <taxon>Eukaryota</taxon>
        <taxon>Viridiplantae</taxon>
        <taxon>Streptophyta</taxon>
        <taxon>Embryophyta</taxon>
        <taxon>Tracheophyta</taxon>
        <taxon>Spermatophyta</taxon>
        <taxon>Magnoliopsida</taxon>
        <taxon>Liliopsida</taxon>
        <taxon>Poales</taxon>
        <taxon>Poaceae</taxon>
        <taxon>BOP clade</taxon>
        <taxon>Oryzoideae</taxon>
        <taxon>Oryzeae</taxon>
        <taxon>Oryzinae</taxon>
        <taxon>Oryza</taxon>
        <taxon>Oryza meyeriana</taxon>
    </lineage>
</organism>
<gene>
    <name evidence="2" type="ORF">E2562_006177</name>
</gene>
<keyword evidence="3" id="KW-1185">Reference proteome</keyword>
<comment type="caution">
    <text evidence="2">The sequence shown here is derived from an EMBL/GenBank/DDBJ whole genome shotgun (WGS) entry which is preliminary data.</text>
</comment>
<name>A0A6G1CNN9_9ORYZ</name>